<feature type="region of interest" description="Disordered" evidence="1">
    <location>
        <begin position="1"/>
        <end position="26"/>
    </location>
</feature>
<protein>
    <submittedName>
        <fullName evidence="2">Uncharacterized protein</fullName>
    </submittedName>
</protein>
<organism evidence="2 3">
    <name type="scientific">Microbispora amethystogenes</name>
    <dbReference type="NCBI Taxonomy" id="1427754"/>
    <lineage>
        <taxon>Bacteria</taxon>
        <taxon>Bacillati</taxon>
        <taxon>Actinomycetota</taxon>
        <taxon>Actinomycetes</taxon>
        <taxon>Streptosporangiales</taxon>
        <taxon>Streptosporangiaceae</taxon>
        <taxon>Microbispora</taxon>
    </lineage>
</organism>
<dbReference type="Proteomes" id="UP000651728">
    <property type="component" value="Unassembled WGS sequence"/>
</dbReference>
<name>A0ABQ4FCZ2_9ACTN</name>
<evidence type="ECO:0000313" key="3">
    <source>
        <dbReference type="Proteomes" id="UP000651728"/>
    </source>
</evidence>
<keyword evidence="3" id="KW-1185">Reference proteome</keyword>
<comment type="caution">
    <text evidence="2">The sequence shown here is derived from an EMBL/GenBank/DDBJ whole genome shotgun (WGS) entry which is preliminary data.</text>
</comment>
<gene>
    <name evidence="2" type="ORF">Mam01_28040</name>
</gene>
<accession>A0ABQ4FCZ2</accession>
<evidence type="ECO:0000313" key="2">
    <source>
        <dbReference type="EMBL" id="GIH32640.1"/>
    </source>
</evidence>
<sequence length="68" mass="7473">MAGARGRRLTAPEHAISRRSAEDGFPFRPRVPRVLTRPRRPVCALVQAPYKPRVRLAPGAGRGPYTGP</sequence>
<dbReference type="EMBL" id="BOOB01000018">
    <property type="protein sequence ID" value="GIH32640.1"/>
    <property type="molecule type" value="Genomic_DNA"/>
</dbReference>
<evidence type="ECO:0000256" key="1">
    <source>
        <dbReference type="SAM" id="MobiDB-lite"/>
    </source>
</evidence>
<proteinExistence type="predicted"/>
<reference evidence="2 3" key="1">
    <citation type="submission" date="2021-01" db="EMBL/GenBank/DDBJ databases">
        <title>Whole genome shotgun sequence of Microbispora amethystogenes NBRC 101907.</title>
        <authorList>
            <person name="Komaki H."/>
            <person name="Tamura T."/>
        </authorList>
    </citation>
    <scope>NUCLEOTIDE SEQUENCE [LARGE SCALE GENOMIC DNA]</scope>
    <source>
        <strain evidence="2 3">NBRC 101907</strain>
    </source>
</reference>